<keyword evidence="5 6" id="KW-0472">Membrane</keyword>
<feature type="transmembrane region" description="Helical" evidence="6">
    <location>
        <begin position="267"/>
        <end position="287"/>
    </location>
</feature>
<accession>A0ABW1SZC9</accession>
<feature type="transmembrane region" description="Helical" evidence="6">
    <location>
        <begin position="459"/>
        <end position="477"/>
    </location>
</feature>
<dbReference type="InterPro" id="IPR002293">
    <property type="entry name" value="AA/rel_permease1"/>
</dbReference>
<gene>
    <name evidence="7" type="ORF">ACFQGU_07950</name>
</gene>
<dbReference type="Proteomes" id="UP001596138">
    <property type="component" value="Unassembled WGS sequence"/>
</dbReference>
<evidence type="ECO:0000256" key="6">
    <source>
        <dbReference type="SAM" id="Phobius"/>
    </source>
</evidence>
<organism evidence="7 8">
    <name type="scientific">Longivirga aurantiaca</name>
    <dbReference type="NCBI Taxonomy" id="1837743"/>
    <lineage>
        <taxon>Bacteria</taxon>
        <taxon>Bacillati</taxon>
        <taxon>Actinomycetota</taxon>
        <taxon>Actinomycetes</taxon>
        <taxon>Sporichthyales</taxon>
        <taxon>Sporichthyaceae</taxon>
        <taxon>Longivirga</taxon>
    </lineage>
</organism>
<keyword evidence="2" id="KW-1003">Cell membrane</keyword>
<feature type="transmembrane region" description="Helical" evidence="6">
    <location>
        <begin position="419"/>
        <end position="447"/>
    </location>
</feature>
<evidence type="ECO:0000256" key="3">
    <source>
        <dbReference type="ARBA" id="ARBA00022692"/>
    </source>
</evidence>
<evidence type="ECO:0000313" key="8">
    <source>
        <dbReference type="Proteomes" id="UP001596138"/>
    </source>
</evidence>
<evidence type="ECO:0000256" key="4">
    <source>
        <dbReference type="ARBA" id="ARBA00022989"/>
    </source>
</evidence>
<feature type="transmembrane region" description="Helical" evidence="6">
    <location>
        <begin position="497"/>
        <end position="514"/>
    </location>
</feature>
<dbReference type="InterPro" id="IPR050367">
    <property type="entry name" value="APC_superfamily"/>
</dbReference>
<feature type="transmembrane region" description="Helical" evidence="6">
    <location>
        <begin position="65"/>
        <end position="88"/>
    </location>
</feature>
<feature type="transmembrane region" description="Helical" evidence="6">
    <location>
        <begin position="175"/>
        <end position="197"/>
    </location>
</feature>
<keyword evidence="3 6" id="KW-0812">Transmembrane</keyword>
<evidence type="ECO:0000256" key="2">
    <source>
        <dbReference type="ARBA" id="ARBA00022475"/>
    </source>
</evidence>
<feature type="transmembrane region" description="Helical" evidence="6">
    <location>
        <begin position="227"/>
        <end position="247"/>
    </location>
</feature>
<sequence>MTTEHGPDGPTALPGDHHVSPKEEVRLKAGAVGLVGVLFMAVANAAPITAMSFNVPIAIGYGNGIGASAGYLFATIVLTIFTIGFVAMAKYVTTAGAFYGFISQGLGQVWGMASGLLAAVAYIVFEASLIGGFAYFATSYILVPAGINVNWIVIALIGAIAIGLLTYFSITVAAGVLSVTLVAEVLLLLGLAVTVFAKGGPDGLMFSDIVPVQNAFNSLEEGAFGTAVAQGAAAIGIFFAFWSWIGYGTTAVYGEESKDPKKNVPRATMIAVIGLGLFYTLMSWVVVVGNGAAQSVEISAGANPVDLWLGLVTANMGDFMTTVYKILLVIGSFACALAFGNAASRYIYALAREGAWGWMRNSFGKINAKHQSPANAVYLQTGITVVILVAFLLFTNVYVPDAEGNPVATPELVPYVNVYGLIAVIGTAMILLVQTITSFAVISYFWVKKTHKGNIITTLIAPLLGAAGMLYALYLLWTNRAFAAGLGSDSLVFQLMPWYIVGILVIGFLYALWVKKAKPEIYDEIGQTTLEEAHERV</sequence>
<keyword evidence="4 6" id="KW-1133">Transmembrane helix</keyword>
<feature type="transmembrane region" description="Helical" evidence="6">
    <location>
        <begin position="377"/>
        <end position="399"/>
    </location>
</feature>
<dbReference type="PIRSF" id="PIRSF006060">
    <property type="entry name" value="AA_transporter"/>
    <property type="match status" value="1"/>
</dbReference>
<feature type="transmembrane region" description="Helical" evidence="6">
    <location>
        <begin position="31"/>
        <end position="53"/>
    </location>
</feature>
<evidence type="ECO:0000313" key="7">
    <source>
        <dbReference type="EMBL" id="MFC6237806.1"/>
    </source>
</evidence>
<proteinExistence type="predicted"/>
<name>A0ABW1SZC9_9ACTN</name>
<reference evidence="8" key="1">
    <citation type="journal article" date="2019" name="Int. J. Syst. Evol. Microbiol.">
        <title>The Global Catalogue of Microorganisms (GCM) 10K type strain sequencing project: providing services to taxonomists for standard genome sequencing and annotation.</title>
        <authorList>
            <consortium name="The Broad Institute Genomics Platform"/>
            <consortium name="The Broad Institute Genome Sequencing Center for Infectious Disease"/>
            <person name="Wu L."/>
            <person name="Ma J."/>
        </authorList>
    </citation>
    <scope>NUCLEOTIDE SEQUENCE [LARGE SCALE GENOMIC DNA]</scope>
    <source>
        <strain evidence="8">CGMCC 4.7317</strain>
    </source>
</reference>
<dbReference type="Gene3D" id="1.20.1740.10">
    <property type="entry name" value="Amino acid/polyamine transporter I"/>
    <property type="match status" value="1"/>
</dbReference>
<feature type="transmembrane region" description="Helical" evidence="6">
    <location>
        <begin position="323"/>
        <end position="343"/>
    </location>
</feature>
<evidence type="ECO:0000256" key="1">
    <source>
        <dbReference type="ARBA" id="ARBA00004651"/>
    </source>
</evidence>
<comment type="subcellular location">
    <subcellularLocation>
        <location evidence="1">Cell membrane</location>
        <topology evidence="1">Multi-pass membrane protein</topology>
    </subcellularLocation>
</comment>
<comment type="caution">
    <text evidence="7">The sequence shown here is derived from an EMBL/GenBank/DDBJ whole genome shotgun (WGS) entry which is preliminary data.</text>
</comment>
<dbReference type="PANTHER" id="PTHR42770:SF16">
    <property type="entry name" value="AMINO ACID PERMEASE"/>
    <property type="match status" value="1"/>
</dbReference>
<dbReference type="PANTHER" id="PTHR42770">
    <property type="entry name" value="AMINO ACID TRANSPORTER-RELATED"/>
    <property type="match status" value="1"/>
</dbReference>
<dbReference type="Pfam" id="PF13520">
    <property type="entry name" value="AA_permease_2"/>
    <property type="match status" value="1"/>
</dbReference>
<protein>
    <submittedName>
        <fullName evidence="7">APC family permease</fullName>
    </submittedName>
</protein>
<dbReference type="RefSeq" id="WP_386765444.1">
    <property type="nucleotide sequence ID" value="NZ_JBHSTI010000008.1"/>
</dbReference>
<feature type="transmembrane region" description="Helical" evidence="6">
    <location>
        <begin position="109"/>
        <end position="137"/>
    </location>
</feature>
<keyword evidence="8" id="KW-1185">Reference proteome</keyword>
<dbReference type="EMBL" id="JBHSTI010000008">
    <property type="protein sequence ID" value="MFC6237806.1"/>
    <property type="molecule type" value="Genomic_DNA"/>
</dbReference>
<evidence type="ECO:0000256" key="5">
    <source>
        <dbReference type="ARBA" id="ARBA00023136"/>
    </source>
</evidence>
<feature type="transmembrane region" description="Helical" evidence="6">
    <location>
        <begin position="149"/>
        <end position="168"/>
    </location>
</feature>